<name>A0A3N2C6N5_9MICO</name>
<dbReference type="SUPFAM" id="SSF48371">
    <property type="entry name" value="ARM repeat"/>
    <property type="match status" value="1"/>
</dbReference>
<evidence type="ECO:0000313" key="2">
    <source>
        <dbReference type="Proteomes" id="UP000266915"/>
    </source>
</evidence>
<dbReference type="AlphaFoldDB" id="A0A3N2C6N5"/>
<organism evidence="1 2">
    <name type="scientific">Plantibacter flavus</name>
    <dbReference type="NCBI Taxonomy" id="150123"/>
    <lineage>
        <taxon>Bacteria</taxon>
        <taxon>Bacillati</taxon>
        <taxon>Actinomycetota</taxon>
        <taxon>Actinomycetes</taxon>
        <taxon>Micrococcales</taxon>
        <taxon>Microbacteriaceae</taxon>
        <taxon>Plantibacter</taxon>
    </lineage>
</organism>
<dbReference type="Proteomes" id="UP000266915">
    <property type="component" value="Unassembled WGS sequence"/>
</dbReference>
<sequence>MTAQNETPDPSTPAPQASLEQRLADAVAAESETRVVERCVSLLAGRYEGEDFLRVVGGHHAEGILGGAPALYWPELWGTRALLHVWDDSATAPVVGALGNQAWRVREMAARVCAERRIGDVAAIAPLLSDDHARVRAAGARALAVVGGEDAKPLLEALLRDPDREVRRAAQQSAKALAARR</sequence>
<dbReference type="Pfam" id="PF13646">
    <property type="entry name" value="HEAT_2"/>
    <property type="match status" value="1"/>
</dbReference>
<reference evidence="1 2" key="1">
    <citation type="submission" date="2018-11" db="EMBL/GenBank/DDBJ databases">
        <title>Sequencing the genomes of 1000 actinobacteria strains.</title>
        <authorList>
            <person name="Klenk H.-P."/>
        </authorList>
    </citation>
    <scope>NUCLEOTIDE SEQUENCE [LARGE SCALE GENOMIC DNA]</scope>
    <source>
        <strain evidence="1 2">DSM 14012</strain>
    </source>
</reference>
<protein>
    <submittedName>
        <fullName evidence="1">HEAT repeat protein</fullName>
    </submittedName>
</protein>
<dbReference type="EMBL" id="RKHL01000001">
    <property type="protein sequence ID" value="ROR83171.1"/>
    <property type="molecule type" value="Genomic_DNA"/>
</dbReference>
<evidence type="ECO:0000313" key="1">
    <source>
        <dbReference type="EMBL" id="ROR83171.1"/>
    </source>
</evidence>
<dbReference type="RefSeq" id="WP_085513625.1">
    <property type="nucleotide sequence ID" value="NZ_FXAP01000006.1"/>
</dbReference>
<dbReference type="Gene3D" id="1.25.10.10">
    <property type="entry name" value="Leucine-rich Repeat Variant"/>
    <property type="match status" value="1"/>
</dbReference>
<dbReference type="PROSITE" id="PS50077">
    <property type="entry name" value="HEAT_REPEAT"/>
    <property type="match status" value="1"/>
</dbReference>
<comment type="caution">
    <text evidence="1">The sequence shown here is derived from an EMBL/GenBank/DDBJ whole genome shotgun (WGS) entry which is preliminary data.</text>
</comment>
<keyword evidence="2" id="KW-1185">Reference proteome</keyword>
<dbReference type="InterPro" id="IPR011989">
    <property type="entry name" value="ARM-like"/>
</dbReference>
<dbReference type="InterPro" id="IPR021133">
    <property type="entry name" value="HEAT_type_2"/>
</dbReference>
<gene>
    <name evidence="1" type="ORF">EDD42_3277</name>
</gene>
<accession>A0A3N2C6N5</accession>
<proteinExistence type="predicted"/>
<dbReference type="InterPro" id="IPR016024">
    <property type="entry name" value="ARM-type_fold"/>
</dbReference>